<gene>
    <name evidence="2" type="primary">ga30305</name>
    <name evidence="2" type="ORF">PR202_ga30305</name>
</gene>
<reference evidence="2" key="2">
    <citation type="submission" date="2021-12" db="EMBL/GenBank/DDBJ databases">
        <title>Resequencing data analysis of finger millet.</title>
        <authorList>
            <person name="Hatakeyama M."/>
            <person name="Aluri S."/>
            <person name="Balachadran M.T."/>
            <person name="Sivarajan S.R."/>
            <person name="Poveda L."/>
            <person name="Shimizu-Inatsugi R."/>
            <person name="Schlapbach R."/>
            <person name="Sreeman S.M."/>
            <person name="Shimizu K.K."/>
        </authorList>
    </citation>
    <scope>NUCLEOTIDE SEQUENCE</scope>
</reference>
<evidence type="ECO:0000256" key="1">
    <source>
        <dbReference type="SAM" id="MobiDB-lite"/>
    </source>
</evidence>
<dbReference type="AlphaFoldDB" id="A0AAV5DNI4"/>
<comment type="caution">
    <text evidence="2">The sequence shown here is derived from an EMBL/GenBank/DDBJ whole genome shotgun (WGS) entry which is preliminary data.</text>
</comment>
<organism evidence="2 3">
    <name type="scientific">Eleusine coracana subsp. coracana</name>
    <dbReference type="NCBI Taxonomy" id="191504"/>
    <lineage>
        <taxon>Eukaryota</taxon>
        <taxon>Viridiplantae</taxon>
        <taxon>Streptophyta</taxon>
        <taxon>Embryophyta</taxon>
        <taxon>Tracheophyta</taxon>
        <taxon>Spermatophyta</taxon>
        <taxon>Magnoliopsida</taxon>
        <taxon>Liliopsida</taxon>
        <taxon>Poales</taxon>
        <taxon>Poaceae</taxon>
        <taxon>PACMAD clade</taxon>
        <taxon>Chloridoideae</taxon>
        <taxon>Cynodonteae</taxon>
        <taxon>Eleusininae</taxon>
        <taxon>Eleusine</taxon>
    </lineage>
</organism>
<dbReference type="PANTHER" id="PTHR45560:SF5">
    <property type="entry name" value="DUF295 DOMAIN-CONTAINING PROTEIN"/>
    <property type="match status" value="1"/>
</dbReference>
<accession>A0AAV5DNI4</accession>
<keyword evidence="3" id="KW-1185">Reference proteome</keyword>
<proteinExistence type="predicted"/>
<dbReference type="PANTHER" id="PTHR45560">
    <property type="entry name" value="OS04G0163150 PROTEIN-RELATED"/>
    <property type="match status" value="1"/>
</dbReference>
<evidence type="ECO:0000313" key="2">
    <source>
        <dbReference type="EMBL" id="GJN12061.1"/>
    </source>
</evidence>
<sequence>MRRRWDVSAAEPNLPRKSSTCNNAQRRRSRGLVDLPPDLLAEIHCRLGFVDRLNLAMVLDGRLLSTEAPCLVLPGDTAETARLFSLADREAGLIAPVPDPAMRDHVVLGSSGGVRGGWPRLLTVSRTPSTTMAGSTP</sequence>
<dbReference type="EMBL" id="BQKI01000021">
    <property type="protein sequence ID" value="GJN12061.1"/>
    <property type="molecule type" value="Genomic_DNA"/>
</dbReference>
<reference evidence="2" key="1">
    <citation type="journal article" date="2018" name="DNA Res.">
        <title>Multiple hybrid de novo genome assembly of finger millet, an orphan allotetraploid crop.</title>
        <authorList>
            <person name="Hatakeyama M."/>
            <person name="Aluri S."/>
            <person name="Balachadran M.T."/>
            <person name="Sivarajan S.R."/>
            <person name="Patrignani A."/>
            <person name="Gruter S."/>
            <person name="Poveda L."/>
            <person name="Shimizu-Inatsugi R."/>
            <person name="Baeten J."/>
            <person name="Francoijs K.J."/>
            <person name="Nataraja K.N."/>
            <person name="Reddy Y.A.N."/>
            <person name="Phadnis S."/>
            <person name="Ravikumar R.L."/>
            <person name="Schlapbach R."/>
            <person name="Sreeman S.M."/>
            <person name="Shimizu K.K."/>
        </authorList>
    </citation>
    <scope>NUCLEOTIDE SEQUENCE</scope>
</reference>
<protein>
    <submittedName>
        <fullName evidence="2">Uncharacterized protein</fullName>
    </submittedName>
</protein>
<feature type="region of interest" description="Disordered" evidence="1">
    <location>
        <begin position="1"/>
        <end position="25"/>
    </location>
</feature>
<dbReference type="Proteomes" id="UP001054889">
    <property type="component" value="Unassembled WGS sequence"/>
</dbReference>
<name>A0AAV5DNI4_ELECO</name>
<evidence type="ECO:0000313" key="3">
    <source>
        <dbReference type="Proteomes" id="UP001054889"/>
    </source>
</evidence>